<evidence type="ECO:0000256" key="4">
    <source>
        <dbReference type="PROSITE-ProRule" id="PRU00433"/>
    </source>
</evidence>
<keyword evidence="5" id="KW-0732">Signal</keyword>
<feature type="chain" id="PRO_5029018048" evidence="5">
    <location>
        <begin position="23"/>
        <end position="173"/>
    </location>
</feature>
<dbReference type="EMBL" id="CP060711">
    <property type="protein sequence ID" value="QNN46169.1"/>
    <property type="molecule type" value="Genomic_DNA"/>
</dbReference>
<evidence type="ECO:0000313" key="7">
    <source>
        <dbReference type="EMBL" id="QNN46169.1"/>
    </source>
</evidence>
<dbReference type="PROSITE" id="PS51007">
    <property type="entry name" value="CYTC"/>
    <property type="match status" value="1"/>
</dbReference>
<keyword evidence="3 4" id="KW-0408">Iron</keyword>
<dbReference type="GO" id="GO:0009055">
    <property type="term" value="F:electron transfer activity"/>
    <property type="evidence" value="ECO:0007669"/>
    <property type="project" value="InterPro"/>
</dbReference>
<dbReference type="Proteomes" id="UP000515977">
    <property type="component" value="Chromosome"/>
</dbReference>
<dbReference type="Gene3D" id="1.10.760.10">
    <property type="entry name" value="Cytochrome c-like domain"/>
    <property type="match status" value="1"/>
</dbReference>
<evidence type="ECO:0000313" key="8">
    <source>
        <dbReference type="Proteomes" id="UP000515977"/>
    </source>
</evidence>
<protein>
    <submittedName>
        <fullName evidence="7">C-type cytochrome</fullName>
    </submittedName>
</protein>
<accession>A0A7G9QS44</accession>
<feature type="signal peptide" evidence="5">
    <location>
        <begin position="1"/>
        <end position="22"/>
    </location>
</feature>
<keyword evidence="8" id="KW-1185">Reference proteome</keyword>
<feature type="domain" description="Cytochrome c" evidence="6">
    <location>
        <begin position="39"/>
        <end position="142"/>
    </location>
</feature>
<keyword evidence="1 4" id="KW-0349">Heme</keyword>
<gene>
    <name evidence="7" type="ORF">H9L17_13455</name>
</gene>
<dbReference type="InterPro" id="IPR009056">
    <property type="entry name" value="Cyt_c-like_dom"/>
</dbReference>
<organism evidence="7 8">
    <name type="scientific">Thermomonas brevis</name>
    <dbReference type="NCBI Taxonomy" id="215691"/>
    <lineage>
        <taxon>Bacteria</taxon>
        <taxon>Pseudomonadati</taxon>
        <taxon>Pseudomonadota</taxon>
        <taxon>Gammaproteobacteria</taxon>
        <taxon>Lysobacterales</taxon>
        <taxon>Lysobacteraceae</taxon>
        <taxon>Thermomonas</taxon>
    </lineage>
</organism>
<dbReference type="GO" id="GO:0020037">
    <property type="term" value="F:heme binding"/>
    <property type="evidence" value="ECO:0007669"/>
    <property type="project" value="InterPro"/>
</dbReference>
<dbReference type="AlphaFoldDB" id="A0A7G9QS44"/>
<dbReference type="InterPro" id="IPR036909">
    <property type="entry name" value="Cyt_c-like_dom_sf"/>
</dbReference>
<keyword evidence="2 4" id="KW-0479">Metal-binding</keyword>
<dbReference type="SUPFAM" id="SSF46626">
    <property type="entry name" value="Cytochrome c"/>
    <property type="match status" value="1"/>
</dbReference>
<reference evidence="7 8" key="1">
    <citation type="submission" date="2020-08" db="EMBL/GenBank/DDBJ databases">
        <title>Genome sequence of Thermomonas brevis KACC 16975T.</title>
        <authorList>
            <person name="Hyun D.-W."/>
            <person name="Bae J.-W."/>
        </authorList>
    </citation>
    <scope>NUCLEOTIDE SEQUENCE [LARGE SCALE GENOMIC DNA]</scope>
    <source>
        <strain evidence="7 8">KACC 16975</strain>
    </source>
</reference>
<evidence type="ECO:0000256" key="3">
    <source>
        <dbReference type="ARBA" id="ARBA00023004"/>
    </source>
</evidence>
<dbReference type="RefSeq" id="WP_187569931.1">
    <property type="nucleotide sequence ID" value="NZ_CP060711.1"/>
</dbReference>
<dbReference type="PROSITE" id="PS51257">
    <property type="entry name" value="PROKAR_LIPOPROTEIN"/>
    <property type="match status" value="1"/>
</dbReference>
<sequence>MSPRLLLAGLPLALLAACTVPAQTSTDTPAIAAASPDANLSARGEYLARIAGCNDCHTPGYGERGGDVPKDAWLTGSPLGFSGPWGTTYPANLRLKAAEMDETGWVQYTGNLHTRPPMPDYNVRDMTPEDRRALYRFLRTLGPGGGKAPDYLPPGQTPPPPYMQMVLPPAPAA</sequence>
<proteinExistence type="predicted"/>
<evidence type="ECO:0000259" key="6">
    <source>
        <dbReference type="PROSITE" id="PS51007"/>
    </source>
</evidence>
<evidence type="ECO:0000256" key="1">
    <source>
        <dbReference type="ARBA" id="ARBA00022617"/>
    </source>
</evidence>
<dbReference type="GO" id="GO:0046872">
    <property type="term" value="F:metal ion binding"/>
    <property type="evidence" value="ECO:0007669"/>
    <property type="project" value="UniProtKB-KW"/>
</dbReference>
<evidence type="ECO:0000256" key="5">
    <source>
        <dbReference type="SAM" id="SignalP"/>
    </source>
</evidence>
<name>A0A7G9QS44_9GAMM</name>
<dbReference type="Pfam" id="PF00034">
    <property type="entry name" value="Cytochrom_C"/>
    <property type="match status" value="1"/>
</dbReference>
<evidence type="ECO:0000256" key="2">
    <source>
        <dbReference type="ARBA" id="ARBA00022723"/>
    </source>
</evidence>
<dbReference type="KEGG" id="tbv:H9L17_13455"/>